<feature type="non-terminal residue" evidence="1">
    <location>
        <position position="1"/>
    </location>
</feature>
<comment type="caution">
    <text evidence="1">The sequence shown here is derived from an EMBL/GenBank/DDBJ whole genome shotgun (WGS) entry which is preliminary data.</text>
</comment>
<dbReference type="Gene3D" id="3.40.50.150">
    <property type="entry name" value="Vaccinia Virus protein VP39"/>
    <property type="match status" value="1"/>
</dbReference>
<sequence>KKHRCTKNKDRYLELYEYYFTKVNNWKDEEIKVIEIGVFDGASMSMWNEYFTRANIIGIDIDKRCKKFGNDRVKIHIGDQTDEKFLKEVCKDKQFEVIIDDGGHKMSQQINSFKILWKYLKPGGLYIIEDLHTSYHDNFLDLGPYTTMNFLLERLHDLNLGGKREYADDDLNEYEKTLDFIHFHKSIVFIRKKK</sequence>
<proteinExistence type="predicted"/>
<reference evidence="1" key="1">
    <citation type="journal article" date="2015" name="Nature">
        <title>Complex archaea that bridge the gap between prokaryotes and eukaryotes.</title>
        <authorList>
            <person name="Spang A."/>
            <person name="Saw J.H."/>
            <person name="Jorgensen S.L."/>
            <person name="Zaremba-Niedzwiedzka K."/>
            <person name="Martijn J."/>
            <person name="Lind A.E."/>
            <person name="van Eijk R."/>
            <person name="Schleper C."/>
            <person name="Guy L."/>
            <person name="Ettema T.J."/>
        </authorList>
    </citation>
    <scope>NUCLEOTIDE SEQUENCE</scope>
</reference>
<dbReference type="AlphaFoldDB" id="A0A0F8YIT2"/>
<organism evidence="1">
    <name type="scientific">marine sediment metagenome</name>
    <dbReference type="NCBI Taxonomy" id="412755"/>
    <lineage>
        <taxon>unclassified sequences</taxon>
        <taxon>metagenomes</taxon>
        <taxon>ecological metagenomes</taxon>
    </lineage>
</organism>
<name>A0A0F8YIT2_9ZZZZ</name>
<dbReference type="EMBL" id="LAZR01053182">
    <property type="protein sequence ID" value="KKK81302.1"/>
    <property type="molecule type" value="Genomic_DNA"/>
</dbReference>
<evidence type="ECO:0008006" key="2">
    <source>
        <dbReference type="Google" id="ProtNLM"/>
    </source>
</evidence>
<dbReference type="Pfam" id="PF13578">
    <property type="entry name" value="Methyltransf_24"/>
    <property type="match status" value="1"/>
</dbReference>
<evidence type="ECO:0000313" key="1">
    <source>
        <dbReference type="EMBL" id="KKK81302.1"/>
    </source>
</evidence>
<dbReference type="InterPro" id="IPR029063">
    <property type="entry name" value="SAM-dependent_MTases_sf"/>
</dbReference>
<dbReference type="CDD" id="cd02440">
    <property type="entry name" value="AdoMet_MTases"/>
    <property type="match status" value="1"/>
</dbReference>
<accession>A0A0F8YIT2</accession>
<gene>
    <name evidence="1" type="ORF">LCGC14_2814800</name>
</gene>
<protein>
    <recommendedName>
        <fullName evidence="2">Methyltransferase domain-containing protein</fullName>
    </recommendedName>
</protein>
<dbReference type="SUPFAM" id="SSF53335">
    <property type="entry name" value="S-adenosyl-L-methionine-dependent methyltransferases"/>
    <property type="match status" value="1"/>
</dbReference>